<dbReference type="GO" id="GO:0004672">
    <property type="term" value="F:protein kinase activity"/>
    <property type="evidence" value="ECO:0007669"/>
    <property type="project" value="UniProtKB-ARBA"/>
</dbReference>
<dbReference type="RefSeq" id="WP_006460574.1">
    <property type="nucleotide sequence ID" value="NZ_CP007030.1"/>
</dbReference>
<evidence type="ECO:0000256" key="1">
    <source>
        <dbReference type="ARBA" id="ARBA00023012"/>
    </source>
</evidence>
<dbReference type="Gene3D" id="1.20.120.160">
    <property type="entry name" value="HPT domain"/>
    <property type="match status" value="1"/>
</dbReference>
<reference evidence="3 4" key="1">
    <citation type="submission" date="2013-12" db="EMBL/GenBank/DDBJ databases">
        <authorList>
            <consortium name="DOE Joint Genome Institute"/>
            <person name="Kappler U."/>
            <person name="Huntemann M."/>
            <person name="Han J."/>
            <person name="Chen A."/>
            <person name="Kyrpides N."/>
            <person name="Mavromatis K."/>
            <person name="Markowitz V."/>
            <person name="Palaniappan K."/>
            <person name="Ivanova N."/>
            <person name="Schaumberg A."/>
            <person name="Pati A."/>
            <person name="Liolios K."/>
            <person name="Nordberg H.P."/>
            <person name="Cantor M.N."/>
            <person name="Hua S.X."/>
            <person name="Woyke T."/>
        </authorList>
    </citation>
    <scope>NUCLEOTIDE SEQUENCE [LARGE SCALE GENOMIC DNA]</scope>
    <source>
        <strain evidence="4">AL2</strain>
    </source>
</reference>
<dbReference type="Proteomes" id="UP000005380">
    <property type="component" value="Chromosome"/>
</dbReference>
<proteinExistence type="predicted"/>
<dbReference type="AlphaFoldDB" id="W0DZC1"/>
<dbReference type="EMBL" id="CP007030">
    <property type="protein sequence ID" value="AHF02334.1"/>
    <property type="molecule type" value="Genomic_DNA"/>
</dbReference>
<dbReference type="STRING" id="717772.THIAE_07450"/>
<name>W0DZC1_9GAMM</name>
<sequence length="117" mass="12868">MIYGNPSFPILSKDIMDSLFEEIGDETFYEALDAFMAEIGEFSAQALHGLSLEDLRVQAHSLKSSARMFGTIALAESAFELEKASKSQNQALVNELLAQILVECQSTLETLKETCSV</sequence>
<organism evidence="3 4">
    <name type="scientific">Thiomicrospira aerophila AL3</name>
    <dbReference type="NCBI Taxonomy" id="717772"/>
    <lineage>
        <taxon>Bacteria</taxon>
        <taxon>Pseudomonadati</taxon>
        <taxon>Pseudomonadota</taxon>
        <taxon>Gammaproteobacteria</taxon>
        <taxon>Thiotrichales</taxon>
        <taxon>Piscirickettsiaceae</taxon>
        <taxon>Thiomicrospira</taxon>
    </lineage>
</organism>
<dbReference type="GO" id="GO:0000160">
    <property type="term" value="P:phosphorelay signal transduction system"/>
    <property type="evidence" value="ECO:0007669"/>
    <property type="project" value="UniProtKB-KW"/>
</dbReference>
<keyword evidence="4" id="KW-1185">Reference proteome</keyword>
<evidence type="ECO:0000313" key="3">
    <source>
        <dbReference type="EMBL" id="AHF02334.1"/>
    </source>
</evidence>
<evidence type="ECO:0000313" key="4">
    <source>
        <dbReference type="Proteomes" id="UP000005380"/>
    </source>
</evidence>
<accession>W0DZC1</accession>
<dbReference type="Pfam" id="PF01627">
    <property type="entry name" value="Hpt"/>
    <property type="match status" value="1"/>
</dbReference>
<dbReference type="KEGG" id="tao:THIAE_07450"/>
<gene>
    <name evidence="3" type="ORF">THIAE_07450</name>
</gene>
<dbReference type="InterPro" id="IPR036641">
    <property type="entry name" value="HPT_dom_sf"/>
</dbReference>
<dbReference type="InterPro" id="IPR008207">
    <property type="entry name" value="Sig_transdc_His_kin_Hpt_dom"/>
</dbReference>
<keyword evidence="1" id="KW-0902">Two-component regulatory system</keyword>
<protein>
    <recommendedName>
        <fullName evidence="2">HPt domain-containing protein</fullName>
    </recommendedName>
</protein>
<evidence type="ECO:0000259" key="2">
    <source>
        <dbReference type="Pfam" id="PF01627"/>
    </source>
</evidence>
<dbReference type="SUPFAM" id="SSF47226">
    <property type="entry name" value="Histidine-containing phosphotransfer domain, HPT domain"/>
    <property type="match status" value="1"/>
</dbReference>
<dbReference type="HOGENOM" id="CLU_2083793_0_0_6"/>
<dbReference type="InParanoid" id="W0DZC1"/>
<feature type="domain" description="HPt" evidence="2">
    <location>
        <begin position="32"/>
        <end position="110"/>
    </location>
</feature>